<dbReference type="Pfam" id="PF00367">
    <property type="entry name" value="PTS_EIIB"/>
    <property type="match status" value="1"/>
</dbReference>
<feature type="transmembrane region" description="Helical" evidence="13">
    <location>
        <begin position="391"/>
        <end position="413"/>
    </location>
</feature>
<keyword evidence="10 13" id="KW-0472">Membrane</keyword>
<keyword evidence="7 13" id="KW-0812">Transmembrane</keyword>
<evidence type="ECO:0000313" key="18">
    <source>
        <dbReference type="EMBL" id="RGM03233.1"/>
    </source>
</evidence>
<organism evidence="17 19">
    <name type="scientific">Hungatella hathewayi</name>
    <dbReference type="NCBI Taxonomy" id="154046"/>
    <lineage>
        <taxon>Bacteria</taxon>
        <taxon>Bacillati</taxon>
        <taxon>Bacillota</taxon>
        <taxon>Clostridia</taxon>
        <taxon>Lachnospirales</taxon>
        <taxon>Lachnospiraceae</taxon>
        <taxon>Hungatella</taxon>
    </lineage>
</organism>
<evidence type="ECO:0000256" key="1">
    <source>
        <dbReference type="ARBA" id="ARBA00004651"/>
    </source>
</evidence>
<feature type="transmembrane region" description="Helical" evidence="13">
    <location>
        <begin position="211"/>
        <end position="234"/>
    </location>
</feature>
<dbReference type="InterPro" id="IPR011055">
    <property type="entry name" value="Dup_hybrid_motif"/>
</dbReference>
<keyword evidence="5 17" id="KW-0808">Transferase</keyword>
<dbReference type="SUPFAM" id="SSF55604">
    <property type="entry name" value="Glucose permease domain IIB"/>
    <property type="match status" value="1"/>
</dbReference>
<dbReference type="InterPro" id="IPR036878">
    <property type="entry name" value="Glu_permease_IIB"/>
</dbReference>
<evidence type="ECO:0000256" key="13">
    <source>
        <dbReference type="SAM" id="Phobius"/>
    </source>
</evidence>
<dbReference type="Proteomes" id="UP000261257">
    <property type="component" value="Unassembled WGS sequence"/>
</dbReference>
<feature type="transmembrane region" description="Helical" evidence="13">
    <location>
        <begin position="142"/>
        <end position="160"/>
    </location>
</feature>
<evidence type="ECO:0000313" key="19">
    <source>
        <dbReference type="Proteomes" id="UP000095651"/>
    </source>
</evidence>
<comment type="subcellular location">
    <subcellularLocation>
        <location evidence="1">Cell membrane</location>
        <topology evidence="1">Multi-pass membrane protein</topology>
    </subcellularLocation>
</comment>
<reference evidence="18 20" key="2">
    <citation type="submission" date="2018-08" db="EMBL/GenBank/DDBJ databases">
        <title>A genome reference for cultivated species of the human gut microbiota.</title>
        <authorList>
            <person name="Zou Y."/>
            <person name="Xue W."/>
            <person name="Luo G."/>
        </authorList>
    </citation>
    <scope>NUCLEOTIDE SEQUENCE [LARGE SCALE GENOMIC DNA]</scope>
    <source>
        <strain evidence="18 20">TF05-11AC</strain>
    </source>
</reference>
<evidence type="ECO:0000256" key="2">
    <source>
        <dbReference type="ARBA" id="ARBA00022448"/>
    </source>
</evidence>
<keyword evidence="3" id="KW-1003">Cell membrane</keyword>
<dbReference type="PROSITE" id="PS01035">
    <property type="entry name" value="PTS_EIIB_TYPE_1_CYS"/>
    <property type="match status" value="1"/>
</dbReference>
<dbReference type="GO" id="GO:0009401">
    <property type="term" value="P:phosphoenolpyruvate-dependent sugar phosphotransferase system"/>
    <property type="evidence" value="ECO:0007669"/>
    <property type="project" value="UniProtKB-KW"/>
</dbReference>
<dbReference type="FunFam" id="2.70.70.10:FF:000001">
    <property type="entry name" value="PTS system glucose-specific IIA component"/>
    <property type="match status" value="1"/>
</dbReference>
<keyword evidence="2" id="KW-0813">Transport</keyword>
<evidence type="ECO:0000256" key="10">
    <source>
        <dbReference type="ARBA" id="ARBA00023136"/>
    </source>
</evidence>
<evidence type="ECO:0000256" key="4">
    <source>
        <dbReference type="ARBA" id="ARBA00022597"/>
    </source>
</evidence>
<dbReference type="Pfam" id="PF02378">
    <property type="entry name" value="PTS_EIIC"/>
    <property type="match status" value="1"/>
</dbReference>
<dbReference type="EC" id="2.7.1.69" evidence="17"/>
<evidence type="ECO:0000256" key="3">
    <source>
        <dbReference type="ARBA" id="ARBA00022475"/>
    </source>
</evidence>
<dbReference type="Proteomes" id="UP000095651">
    <property type="component" value="Unassembled WGS sequence"/>
</dbReference>
<dbReference type="InterPro" id="IPR013013">
    <property type="entry name" value="PTS_EIIC_1"/>
</dbReference>
<feature type="region of interest" description="Disordered" evidence="12">
    <location>
        <begin position="472"/>
        <end position="496"/>
    </location>
</feature>
<dbReference type="InterPro" id="IPR011297">
    <property type="entry name" value="PTS_IIABC_b_glu"/>
</dbReference>
<evidence type="ECO:0000259" key="15">
    <source>
        <dbReference type="PROSITE" id="PS51098"/>
    </source>
</evidence>
<dbReference type="Pfam" id="PF00358">
    <property type="entry name" value="PTS_EIIA_1"/>
    <property type="match status" value="1"/>
</dbReference>
<evidence type="ECO:0000256" key="5">
    <source>
        <dbReference type="ARBA" id="ARBA00022679"/>
    </source>
</evidence>
<dbReference type="AlphaFoldDB" id="A0A174GBA1"/>
<dbReference type="GO" id="GO:0090589">
    <property type="term" value="F:protein-phosphocysteine-trehalose phosphotransferase system transporter activity"/>
    <property type="evidence" value="ECO:0007669"/>
    <property type="project" value="TreeGrafter"/>
</dbReference>
<dbReference type="GO" id="GO:0016301">
    <property type="term" value="F:kinase activity"/>
    <property type="evidence" value="ECO:0007669"/>
    <property type="project" value="UniProtKB-KW"/>
</dbReference>
<evidence type="ECO:0000259" key="16">
    <source>
        <dbReference type="PROSITE" id="PS51103"/>
    </source>
</evidence>
<dbReference type="PANTHER" id="PTHR30175:SF1">
    <property type="entry name" value="PTS SYSTEM ARBUTIN-, CELLOBIOSE-, AND SALICIN-SPECIFIC EIIBC COMPONENT-RELATED"/>
    <property type="match status" value="1"/>
</dbReference>
<dbReference type="InterPro" id="IPR050558">
    <property type="entry name" value="PTS_Sugar-Specific_Components"/>
</dbReference>
<dbReference type="PROSITE" id="PS51093">
    <property type="entry name" value="PTS_EIIA_TYPE_1"/>
    <property type="match status" value="1"/>
</dbReference>
<feature type="transmembrane region" description="Helical" evidence="13">
    <location>
        <begin position="172"/>
        <end position="190"/>
    </location>
</feature>
<evidence type="ECO:0000256" key="6">
    <source>
        <dbReference type="ARBA" id="ARBA00022683"/>
    </source>
</evidence>
<gene>
    <name evidence="17" type="primary">bglP1</name>
    <name evidence="18" type="ORF">DXC39_15975</name>
    <name evidence="17" type="ORF">ERS852407_03325</name>
</gene>
<dbReference type="InterPro" id="IPR003352">
    <property type="entry name" value="PTS_EIIC"/>
</dbReference>
<proteinExistence type="predicted"/>
<evidence type="ECO:0000256" key="12">
    <source>
        <dbReference type="SAM" id="MobiDB-lite"/>
    </source>
</evidence>
<dbReference type="GO" id="GO:0015771">
    <property type="term" value="P:trehalose transport"/>
    <property type="evidence" value="ECO:0007669"/>
    <property type="project" value="TreeGrafter"/>
</dbReference>
<feature type="transmembrane region" description="Helical" evidence="13">
    <location>
        <begin position="434"/>
        <end position="458"/>
    </location>
</feature>
<evidence type="ECO:0000259" key="14">
    <source>
        <dbReference type="PROSITE" id="PS51093"/>
    </source>
</evidence>
<feature type="compositionally biased region" description="Basic and acidic residues" evidence="12">
    <location>
        <begin position="480"/>
        <end position="489"/>
    </location>
</feature>
<feature type="domain" description="PTS EIIA type-1" evidence="14">
    <location>
        <begin position="515"/>
        <end position="619"/>
    </location>
</feature>
<feature type="transmembrane region" description="Helical" evidence="13">
    <location>
        <begin position="365"/>
        <end position="385"/>
    </location>
</feature>
<keyword evidence="9 13" id="KW-1133">Transmembrane helix</keyword>
<evidence type="ECO:0000313" key="20">
    <source>
        <dbReference type="Proteomes" id="UP000261257"/>
    </source>
</evidence>
<dbReference type="PROSITE" id="PS51098">
    <property type="entry name" value="PTS_EIIB_TYPE_1"/>
    <property type="match status" value="1"/>
</dbReference>
<feature type="transmembrane region" description="Helical" evidence="13">
    <location>
        <begin position="106"/>
        <end position="130"/>
    </location>
</feature>
<keyword evidence="6" id="KW-0598">Phosphotransferase system</keyword>
<dbReference type="PROSITE" id="PS00371">
    <property type="entry name" value="PTS_EIIA_TYPE_1_HIS"/>
    <property type="match status" value="1"/>
</dbReference>
<evidence type="ECO:0000256" key="8">
    <source>
        <dbReference type="ARBA" id="ARBA00022777"/>
    </source>
</evidence>
<dbReference type="InterPro" id="IPR001127">
    <property type="entry name" value="PTS_EIIA_1_perm"/>
</dbReference>
<evidence type="ECO:0000313" key="17">
    <source>
        <dbReference type="EMBL" id="CUO59774.1"/>
    </source>
</evidence>
<feature type="domain" description="PTS EIIB type-1" evidence="15">
    <location>
        <begin position="6"/>
        <end position="88"/>
    </location>
</feature>
<dbReference type="GO" id="GO:0005886">
    <property type="term" value="C:plasma membrane"/>
    <property type="evidence" value="ECO:0007669"/>
    <property type="project" value="UniProtKB-SubCell"/>
</dbReference>
<evidence type="ECO:0000256" key="7">
    <source>
        <dbReference type="ARBA" id="ARBA00022692"/>
    </source>
</evidence>
<feature type="active site" description="Phosphocysteine intermediate; for EIIB activity" evidence="11">
    <location>
        <position position="28"/>
    </location>
</feature>
<dbReference type="InterPro" id="IPR001996">
    <property type="entry name" value="PTS_IIB_1"/>
</dbReference>
<name>A0A174GBA1_9FIRM</name>
<sequence>MAGKYDGLAKVIIQNVGGKGNILSLEHCFTRLRFRLKDEGAANAEMLRNTEGVVNVIISGGQFQIVIGTHVPDVYEAVLKAAHLNQGQPESGQGEKSGLVDVISGVFMPAIGLLCACGIVKGLLVMLTTLGLMTADRGTYQILYAVGDCIFYFFPVILGYTAAKKFKCNEVIGIAIGCTMIYPAIISVMAGEPVSTLFAGSIFESKIYMNFLGIPVILNNYSSTVIPVILAVWFGSKVERKMKEWSPAVVKSFLVPLVTLVVTVPITFLVIGPVATWLSNIIGMITEALFNLSPIVFGLFVGAFWQVFVIFGVHQGMIPIVLNNMATMGYDVIFAATCAGCFTQVAVLAAIVIRTKNKNLRSTSISALFSGIFGITEPAIYGVTLPLKTPFIISCAASGIAGAIAVAGGTRYFNMGGQGIFCFTCYINPDGSSTSLVFSLIAVGIAMVISFAAMMILFKDKEENQTKEIKAEETGMEEAESMKAEESVKADVTQSGEEIESPLTGRLVALCDVEDEAFSQGVLGKGIAVEPEEGCVYAPADGTVSAIFPTGHAIGMVTDQGAELLIHIGMDTVKLNGEGFRVMAANGDHVKKGQKLVEFDLEFIKKSGYSPITPVIVANTAAYRDIIPVDAKHRKAGEPLLILAGKEQGQHD</sequence>
<evidence type="ECO:0000256" key="11">
    <source>
        <dbReference type="PROSITE-ProRule" id="PRU00421"/>
    </source>
</evidence>
<dbReference type="InterPro" id="IPR018113">
    <property type="entry name" value="PTrfase_EIIB_Cys"/>
</dbReference>
<feature type="transmembrane region" description="Helical" evidence="13">
    <location>
        <begin position="290"/>
        <end position="313"/>
    </location>
</feature>
<feature type="domain" description="PTS EIIC type-1" evidence="16">
    <location>
        <begin position="101"/>
        <end position="471"/>
    </location>
</feature>
<dbReference type="SUPFAM" id="SSF51261">
    <property type="entry name" value="Duplicated hybrid motif"/>
    <property type="match status" value="1"/>
</dbReference>
<dbReference type="Gene3D" id="3.30.1360.60">
    <property type="entry name" value="Glucose permease domain IIB"/>
    <property type="match status" value="1"/>
</dbReference>
<dbReference type="NCBIfam" id="TIGR01995">
    <property type="entry name" value="PTS-II-ABC-beta"/>
    <property type="match status" value="1"/>
</dbReference>
<dbReference type="EMBL" id="CYZE01000008">
    <property type="protein sequence ID" value="CUO59774.1"/>
    <property type="molecule type" value="Genomic_DNA"/>
</dbReference>
<reference evidence="17 19" key="1">
    <citation type="submission" date="2015-09" db="EMBL/GenBank/DDBJ databases">
        <authorList>
            <consortium name="Pathogen Informatics"/>
        </authorList>
    </citation>
    <scope>NUCLEOTIDE SEQUENCE [LARGE SCALE GENOMIC DNA]</scope>
    <source>
        <strain evidence="17 19">2789STDY5608850</strain>
    </source>
</reference>
<dbReference type="PANTHER" id="PTHR30175">
    <property type="entry name" value="PHOSPHOTRANSFERASE SYSTEM TRANSPORT PROTEIN"/>
    <property type="match status" value="1"/>
</dbReference>
<dbReference type="FunFam" id="3.30.1360.60:FF:000001">
    <property type="entry name" value="PTS system glucose-specific IIBC component PtsG"/>
    <property type="match status" value="1"/>
</dbReference>
<dbReference type="RefSeq" id="WP_055656852.1">
    <property type="nucleotide sequence ID" value="NZ_CABIXC010000008.1"/>
</dbReference>
<dbReference type="NCBIfam" id="TIGR00830">
    <property type="entry name" value="PTBA"/>
    <property type="match status" value="1"/>
</dbReference>
<dbReference type="GO" id="GO:0008982">
    <property type="term" value="F:protein-N(PI)-phosphohistidine-sugar phosphotransferase activity"/>
    <property type="evidence" value="ECO:0007669"/>
    <property type="project" value="InterPro"/>
</dbReference>
<keyword evidence="4" id="KW-0762">Sugar transport</keyword>
<evidence type="ECO:0000256" key="9">
    <source>
        <dbReference type="ARBA" id="ARBA00022989"/>
    </source>
</evidence>
<dbReference type="CDD" id="cd00212">
    <property type="entry name" value="PTS_IIB_glc"/>
    <property type="match status" value="1"/>
</dbReference>
<dbReference type="PROSITE" id="PS51103">
    <property type="entry name" value="PTS_EIIC_TYPE_1"/>
    <property type="match status" value="1"/>
</dbReference>
<feature type="transmembrane region" description="Helical" evidence="13">
    <location>
        <begin position="333"/>
        <end position="353"/>
    </location>
</feature>
<protein>
    <submittedName>
        <fullName evidence="18">PTS beta-glucoside transporter subunit EIIBCA</fullName>
    </submittedName>
    <submittedName>
        <fullName evidence="17">PTS system beta-glucoside-specific EIIBCA component BglP</fullName>
        <ecNumber evidence="17">2.7.1.69</ecNumber>
    </submittedName>
</protein>
<dbReference type="Gene3D" id="2.70.70.10">
    <property type="entry name" value="Glucose Permease (Domain IIA)"/>
    <property type="match status" value="1"/>
</dbReference>
<accession>A0A174GBA1</accession>
<dbReference type="EMBL" id="QSSQ01000015">
    <property type="protein sequence ID" value="RGM03233.1"/>
    <property type="molecule type" value="Genomic_DNA"/>
</dbReference>
<feature type="transmembrane region" description="Helical" evidence="13">
    <location>
        <begin position="254"/>
        <end position="278"/>
    </location>
</feature>
<keyword evidence="8" id="KW-0418">Kinase</keyword>